<keyword evidence="2" id="KW-1185">Reference proteome</keyword>
<protein>
    <submittedName>
        <fullName evidence="1">Uncharacterized protein</fullName>
    </submittedName>
</protein>
<reference evidence="1" key="1">
    <citation type="submission" date="2020-07" db="EMBL/GenBank/DDBJ databases">
        <title>Multicomponent nature underlies the extraordinary mechanical properties of spider dragline silk.</title>
        <authorList>
            <person name="Kono N."/>
            <person name="Nakamura H."/>
            <person name="Mori M."/>
            <person name="Yoshida Y."/>
            <person name="Ohtoshi R."/>
            <person name="Malay A.D."/>
            <person name="Moran D.A.P."/>
            <person name="Tomita M."/>
            <person name="Numata K."/>
            <person name="Arakawa K."/>
        </authorList>
    </citation>
    <scope>NUCLEOTIDE SEQUENCE</scope>
</reference>
<dbReference type="Proteomes" id="UP000887116">
    <property type="component" value="Unassembled WGS sequence"/>
</dbReference>
<sequence length="73" mass="8340">MGEKWISRRFKIQEREKTSNKTFLAVYGIRMGPSFRGHLDSLERRLVNVSKAVTPKCLGGPPVDCDRLNDLYG</sequence>
<gene>
    <name evidence="1" type="ORF">TNCT_102811</name>
</gene>
<organism evidence="1 2">
    <name type="scientific">Trichonephila clavata</name>
    <name type="common">Joro spider</name>
    <name type="synonym">Nephila clavata</name>
    <dbReference type="NCBI Taxonomy" id="2740835"/>
    <lineage>
        <taxon>Eukaryota</taxon>
        <taxon>Metazoa</taxon>
        <taxon>Ecdysozoa</taxon>
        <taxon>Arthropoda</taxon>
        <taxon>Chelicerata</taxon>
        <taxon>Arachnida</taxon>
        <taxon>Araneae</taxon>
        <taxon>Araneomorphae</taxon>
        <taxon>Entelegynae</taxon>
        <taxon>Araneoidea</taxon>
        <taxon>Nephilidae</taxon>
        <taxon>Trichonephila</taxon>
    </lineage>
</organism>
<comment type="caution">
    <text evidence="1">The sequence shown here is derived from an EMBL/GenBank/DDBJ whole genome shotgun (WGS) entry which is preliminary data.</text>
</comment>
<dbReference type="AlphaFoldDB" id="A0A8X6L318"/>
<dbReference type="EMBL" id="BMAO01004441">
    <property type="protein sequence ID" value="GFQ94624.1"/>
    <property type="molecule type" value="Genomic_DNA"/>
</dbReference>
<proteinExistence type="predicted"/>
<evidence type="ECO:0000313" key="1">
    <source>
        <dbReference type="EMBL" id="GFQ94624.1"/>
    </source>
</evidence>
<evidence type="ECO:0000313" key="2">
    <source>
        <dbReference type="Proteomes" id="UP000887116"/>
    </source>
</evidence>
<accession>A0A8X6L318</accession>
<name>A0A8X6L318_TRICU</name>